<name>A0A1Y1W564_9FUNG</name>
<reference evidence="1 2" key="1">
    <citation type="submission" date="2016-07" db="EMBL/GenBank/DDBJ databases">
        <title>Pervasive Adenine N6-methylation of Active Genes in Fungi.</title>
        <authorList>
            <consortium name="DOE Joint Genome Institute"/>
            <person name="Mondo S.J."/>
            <person name="Dannebaum R.O."/>
            <person name="Kuo R.C."/>
            <person name="Labutti K."/>
            <person name="Haridas S."/>
            <person name="Kuo A."/>
            <person name="Salamov A."/>
            <person name="Ahrendt S.R."/>
            <person name="Lipzen A."/>
            <person name="Sullivan W."/>
            <person name="Andreopoulos W.B."/>
            <person name="Clum A."/>
            <person name="Lindquist E."/>
            <person name="Daum C."/>
            <person name="Ramamoorthy G.K."/>
            <person name="Gryganskyi A."/>
            <person name="Culley D."/>
            <person name="Magnuson J.K."/>
            <person name="James T.Y."/>
            <person name="O'Malley M.A."/>
            <person name="Stajich J.E."/>
            <person name="Spatafora J.W."/>
            <person name="Visel A."/>
            <person name="Grigoriev I.V."/>
        </authorList>
    </citation>
    <scope>NUCLEOTIDE SEQUENCE [LARGE SCALE GENOMIC DNA]</scope>
    <source>
        <strain evidence="1 2">ATCC 12442</strain>
    </source>
</reference>
<proteinExistence type="predicted"/>
<dbReference type="Proteomes" id="UP000193922">
    <property type="component" value="Unassembled WGS sequence"/>
</dbReference>
<dbReference type="EMBL" id="MCFD01000009">
    <property type="protein sequence ID" value="ORX68542.1"/>
    <property type="molecule type" value="Genomic_DNA"/>
</dbReference>
<organism evidence="1 2">
    <name type="scientific">Linderina pennispora</name>
    <dbReference type="NCBI Taxonomy" id="61395"/>
    <lineage>
        <taxon>Eukaryota</taxon>
        <taxon>Fungi</taxon>
        <taxon>Fungi incertae sedis</taxon>
        <taxon>Zoopagomycota</taxon>
        <taxon>Kickxellomycotina</taxon>
        <taxon>Kickxellomycetes</taxon>
        <taxon>Kickxellales</taxon>
        <taxon>Kickxellaceae</taxon>
        <taxon>Linderina</taxon>
    </lineage>
</organism>
<sequence length="62" mass="6965">MSVLPLNVYDECTVVSVDCVGVFKCIFNTEEKREKGIDELRRGVFNTAICATYQRLDSTSIS</sequence>
<gene>
    <name evidence="1" type="ORF">DL89DRAFT_179465</name>
</gene>
<evidence type="ECO:0000313" key="2">
    <source>
        <dbReference type="Proteomes" id="UP000193922"/>
    </source>
</evidence>
<accession>A0A1Y1W564</accession>
<evidence type="ECO:0000313" key="1">
    <source>
        <dbReference type="EMBL" id="ORX68542.1"/>
    </source>
</evidence>
<comment type="caution">
    <text evidence="1">The sequence shown here is derived from an EMBL/GenBank/DDBJ whole genome shotgun (WGS) entry which is preliminary data.</text>
</comment>
<dbReference type="AlphaFoldDB" id="A0A1Y1W564"/>
<dbReference type="RefSeq" id="XP_040742324.1">
    <property type="nucleotide sequence ID" value="XM_040883878.1"/>
</dbReference>
<protein>
    <submittedName>
        <fullName evidence="1">Uncharacterized protein</fullName>
    </submittedName>
</protein>
<dbReference type="GeneID" id="63800526"/>
<keyword evidence="2" id="KW-1185">Reference proteome</keyword>